<dbReference type="InterPro" id="IPR029058">
    <property type="entry name" value="AB_hydrolase_fold"/>
</dbReference>
<evidence type="ECO:0000313" key="2">
    <source>
        <dbReference type="EMBL" id="MYD91310.1"/>
    </source>
</evidence>
<feature type="transmembrane region" description="Helical" evidence="1">
    <location>
        <begin position="15"/>
        <end position="37"/>
    </location>
</feature>
<accession>A0A6B1DU16</accession>
<feature type="transmembrane region" description="Helical" evidence="1">
    <location>
        <begin position="58"/>
        <end position="78"/>
    </location>
</feature>
<sequence length="197" mass="20545">MNEWFDALSTLEQTLFAIALFSTLVFAIQVVFSLFGIGEGDETTLGGDGLPFGDVFTIRNGVAFLMGFSWGGLMAYDWGLTHPFLATLVGLVLGCLFVAINMGLFALVSMVKHEGNVRLQNAVGKPGTVSLAVPASRTGVGKVSISVQGRLLECHAVTEGEAIPRNTSVTVLGLAGSQLIVARMGGDTLPASSPNGP</sequence>
<reference evidence="2" key="1">
    <citation type="submission" date="2019-09" db="EMBL/GenBank/DDBJ databases">
        <title>Characterisation of the sponge microbiome using genome-centric metagenomics.</title>
        <authorList>
            <person name="Engelberts J.P."/>
            <person name="Robbins S.J."/>
            <person name="De Goeij J.M."/>
            <person name="Aranda M."/>
            <person name="Bell S.C."/>
            <person name="Webster N.S."/>
        </authorList>
    </citation>
    <scope>NUCLEOTIDE SEQUENCE</scope>
    <source>
        <strain evidence="2">SB0662_bin_9</strain>
    </source>
</reference>
<dbReference type="InterPro" id="IPR012340">
    <property type="entry name" value="NA-bd_OB-fold"/>
</dbReference>
<dbReference type="AlphaFoldDB" id="A0A6B1DU16"/>
<evidence type="ECO:0000256" key="1">
    <source>
        <dbReference type="SAM" id="Phobius"/>
    </source>
</evidence>
<keyword evidence="1" id="KW-0812">Transmembrane</keyword>
<name>A0A6B1DU16_9CHLR</name>
<dbReference type="EMBL" id="VXPY01000094">
    <property type="protein sequence ID" value="MYD91310.1"/>
    <property type="molecule type" value="Genomic_DNA"/>
</dbReference>
<dbReference type="SUPFAM" id="SSF53474">
    <property type="entry name" value="alpha/beta-Hydrolases"/>
    <property type="match status" value="1"/>
</dbReference>
<dbReference type="Gene3D" id="2.40.50.140">
    <property type="entry name" value="Nucleic acid-binding proteins"/>
    <property type="match status" value="1"/>
</dbReference>
<gene>
    <name evidence="2" type="ORF">F4Y08_13395</name>
</gene>
<organism evidence="2">
    <name type="scientific">Caldilineaceae bacterium SB0662_bin_9</name>
    <dbReference type="NCBI Taxonomy" id="2605258"/>
    <lineage>
        <taxon>Bacteria</taxon>
        <taxon>Bacillati</taxon>
        <taxon>Chloroflexota</taxon>
        <taxon>Caldilineae</taxon>
        <taxon>Caldilineales</taxon>
        <taxon>Caldilineaceae</taxon>
    </lineage>
</organism>
<proteinExistence type="predicted"/>
<evidence type="ECO:0008006" key="3">
    <source>
        <dbReference type="Google" id="ProtNLM"/>
    </source>
</evidence>
<comment type="caution">
    <text evidence="2">The sequence shown here is derived from an EMBL/GenBank/DDBJ whole genome shotgun (WGS) entry which is preliminary data.</text>
</comment>
<keyword evidence="1" id="KW-0472">Membrane</keyword>
<keyword evidence="1" id="KW-1133">Transmembrane helix</keyword>
<feature type="transmembrane region" description="Helical" evidence="1">
    <location>
        <begin position="84"/>
        <end position="108"/>
    </location>
</feature>
<protein>
    <recommendedName>
        <fullName evidence="3">NfeD-like C-terminal domain-containing protein</fullName>
    </recommendedName>
</protein>